<keyword evidence="10" id="KW-0238">DNA-binding</keyword>
<evidence type="ECO:0000256" key="7">
    <source>
        <dbReference type="ARBA" id="ARBA00022759"/>
    </source>
</evidence>
<sequence>MAEVRRKIEIAVKNWCFTLNNYTDDEYKAIREYDCGYLIVGEEKGEEQGTPHLQGYVQMHKKVRLTSMKRIFNARAHYSTAKGTARDNYVYCTKEGRFFEKGVAQVVGHIKKCDIVTACKDMSAGMSNEDLLEKHGAGFVLHKRKISEMSADLKGDAIKKRRMEKCAELVLRPWQSEVLKKLEEQNDRQILFVMDPVGGNGKTT</sequence>
<keyword evidence="1" id="KW-0808">Transferase</keyword>
<dbReference type="GO" id="GO:0016779">
    <property type="term" value="F:nucleotidyltransferase activity"/>
    <property type="evidence" value="ECO:0007669"/>
    <property type="project" value="UniProtKB-KW"/>
</dbReference>
<dbReference type="EMBL" id="JAIWYP010000004">
    <property type="protein sequence ID" value="KAH3837875.1"/>
    <property type="molecule type" value="Genomic_DNA"/>
</dbReference>
<evidence type="ECO:0000256" key="5">
    <source>
        <dbReference type="ARBA" id="ARBA00022723"/>
    </source>
</evidence>
<organism evidence="12 13">
    <name type="scientific">Dreissena polymorpha</name>
    <name type="common">Zebra mussel</name>
    <name type="synonym">Mytilus polymorpha</name>
    <dbReference type="NCBI Taxonomy" id="45954"/>
    <lineage>
        <taxon>Eukaryota</taxon>
        <taxon>Metazoa</taxon>
        <taxon>Spiralia</taxon>
        <taxon>Lophotrochozoa</taxon>
        <taxon>Mollusca</taxon>
        <taxon>Bivalvia</taxon>
        <taxon>Autobranchia</taxon>
        <taxon>Heteroconchia</taxon>
        <taxon>Euheterodonta</taxon>
        <taxon>Imparidentia</taxon>
        <taxon>Neoheterodontei</taxon>
        <taxon>Myida</taxon>
        <taxon>Dreissenoidea</taxon>
        <taxon>Dreissenidae</taxon>
        <taxon>Dreissena</taxon>
    </lineage>
</organism>
<reference evidence="12" key="2">
    <citation type="submission" date="2020-11" db="EMBL/GenBank/DDBJ databases">
        <authorList>
            <person name="McCartney M.A."/>
            <person name="Auch B."/>
            <person name="Kono T."/>
            <person name="Mallez S."/>
            <person name="Becker A."/>
            <person name="Gohl D.M."/>
            <person name="Silverstein K.A.T."/>
            <person name="Koren S."/>
            <person name="Bechman K.B."/>
            <person name="Herman A."/>
            <person name="Abrahante J.E."/>
            <person name="Garbe J."/>
        </authorList>
    </citation>
    <scope>NUCLEOTIDE SEQUENCE</scope>
    <source>
        <strain evidence="12">Duluth1</strain>
        <tissue evidence="12">Whole animal</tissue>
    </source>
</reference>
<dbReference type="GO" id="GO:0004519">
    <property type="term" value="F:endonuclease activity"/>
    <property type="evidence" value="ECO:0007669"/>
    <property type="project" value="UniProtKB-KW"/>
</dbReference>
<keyword evidence="3" id="KW-0235">DNA replication</keyword>
<dbReference type="GO" id="GO:0000166">
    <property type="term" value="F:nucleotide binding"/>
    <property type="evidence" value="ECO:0007669"/>
    <property type="project" value="UniProtKB-KW"/>
</dbReference>
<gene>
    <name evidence="12" type="ORF">DPMN_111277</name>
</gene>
<evidence type="ECO:0000256" key="9">
    <source>
        <dbReference type="ARBA" id="ARBA00023124"/>
    </source>
</evidence>
<keyword evidence="8" id="KW-0378">Hydrolase</keyword>
<evidence type="ECO:0000256" key="1">
    <source>
        <dbReference type="ARBA" id="ARBA00022679"/>
    </source>
</evidence>
<dbReference type="Pfam" id="PF02407">
    <property type="entry name" value="Viral_Rep"/>
    <property type="match status" value="1"/>
</dbReference>
<dbReference type="Gene3D" id="3.40.1310.20">
    <property type="match status" value="1"/>
</dbReference>
<dbReference type="PROSITE" id="PS52020">
    <property type="entry name" value="CRESS_DNA_REP"/>
    <property type="match status" value="1"/>
</dbReference>
<evidence type="ECO:0000259" key="11">
    <source>
        <dbReference type="PROSITE" id="PS52020"/>
    </source>
</evidence>
<dbReference type="GO" id="GO:0016787">
    <property type="term" value="F:hydrolase activity"/>
    <property type="evidence" value="ECO:0007669"/>
    <property type="project" value="UniProtKB-KW"/>
</dbReference>
<keyword evidence="7" id="KW-0255">Endonuclease</keyword>
<evidence type="ECO:0000256" key="10">
    <source>
        <dbReference type="ARBA" id="ARBA00023125"/>
    </source>
</evidence>
<name>A0A9D4KDJ5_DREPO</name>
<evidence type="ECO:0000256" key="6">
    <source>
        <dbReference type="ARBA" id="ARBA00022741"/>
    </source>
</evidence>
<accession>A0A9D4KDJ5</accession>
<evidence type="ECO:0000313" key="12">
    <source>
        <dbReference type="EMBL" id="KAH3837875.1"/>
    </source>
</evidence>
<proteinExistence type="predicted"/>
<evidence type="ECO:0000256" key="4">
    <source>
        <dbReference type="ARBA" id="ARBA00022722"/>
    </source>
</evidence>
<keyword evidence="6" id="KW-0547">Nucleotide-binding</keyword>
<evidence type="ECO:0000313" key="13">
    <source>
        <dbReference type="Proteomes" id="UP000828390"/>
    </source>
</evidence>
<keyword evidence="13" id="KW-1185">Reference proteome</keyword>
<evidence type="ECO:0000256" key="8">
    <source>
        <dbReference type="ARBA" id="ARBA00022801"/>
    </source>
</evidence>
<dbReference type="InterPro" id="IPR049912">
    <property type="entry name" value="CRESS_DNA_REP"/>
</dbReference>
<dbReference type="Proteomes" id="UP000828390">
    <property type="component" value="Unassembled WGS sequence"/>
</dbReference>
<dbReference type="AlphaFoldDB" id="A0A9D4KDJ5"/>
<comment type="caution">
    <text evidence="12">The sequence shown here is derived from an EMBL/GenBank/DDBJ whole genome shotgun (WGS) entry which is preliminary data.</text>
</comment>
<keyword evidence="2" id="KW-0548">Nucleotidyltransferase</keyword>
<dbReference type="GO" id="GO:0006260">
    <property type="term" value="P:DNA replication"/>
    <property type="evidence" value="ECO:0007669"/>
    <property type="project" value="UniProtKB-KW"/>
</dbReference>
<keyword evidence="9" id="KW-0190">Covalent protein-DNA linkage</keyword>
<keyword evidence="4" id="KW-0540">Nuclease</keyword>
<evidence type="ECO:0000256" key="2">
    <source>
        <dbReference type="ARBA" id="ARBA00022695"/>
    </source>
</evidence>
<protein>
    <recommendedName>
        <fullName evidence="11">CRESS-DNA virus Rep endonuclease domain-containing protein</fullName>
    </recommendedName>
</protein>
<dbReference type="GO" id="GO:0003677">
    <property type="term" value="F:DNA binding"/>
    <property type="evidence" value="ECO:0007669"/>
    <property type="project" value="UniProtKB-KW"/>
</dbReference>
<dbReference type="GO" id="GO:0046872">
    <property type="term" value="F:metal ion binding"/>
    <property type="evidence" value="ECO:0007669"/>
    <property type="project" value="UniProtKB-KW"/>
</dbReference>
<evidence type="ECO:0000256" key="3">
    <source>
        <dbReference type="ARBA" id="ARBA00022705"/>
    </source>
</evidence>
<keyword evidence="5" id="KW-0479">Metal-binding</keyword>
<reference evidence="12" key="1">
    <citation type="journal article" date="2019" name="bioRxiv">
        <title>The Genome of the Zebra Mussel, Dreissena polymorpha: A Resource for Invasive Species Research.</title>
        <authorList>
            <person name="McCartney M.A."/>
            <person name="Auch B."/>
            <person name="Kono T."/>
            <person name="Mallez S."/>
            <person name="Zhang Y."/>
            <person name="Obille A."/>
            <person name="Becker A."/>
            <person name="Abrahante J.E."/>
            <person name="Garbe J."/>
            <person name="Badalamenti J.P."/>
            <person name="Herman A."/>
            <person name="Mangelson H."/>
            <person name="Liachko I."/>
            <person name="Sullivan S."/>
            <person name="Sone E.D."/>
            <person name="Koren S."/>
            <person name="Silverstein K.A.T."/>
            <person name="Beckman K.B."/>
            <person name="Gohl D.M."/>
        </authorList>
    </citation>
    <scope>NUCLEOTIDE SEQUENCE</scope>
    <source>
        <strain evidence="12">Duluth1</strain>
        <tissue evidence="12">Whole animal</tissue>
    </source>
</reference>
<feature type="domain" description="CRESS-DNA virus Rep endonuclease" evidence="11">
    <location>
        <begin position="9"/>
        <end position="104"/>
    </location>
</feature>